<evidence type="ECO:0000256" key="3">
    <source>
        <dbReference type="SAM" id="Phobius"/>
    </source>
</evidence>
<protein>
    <recommendedName>
        <fullName evidence="4">Dicistrovirus capsid-polyprotein C-terminal domain-containing protein</fullName>
    </recommendedName>
</protein>
<evidence type="ECO:0000259" key="4">
    <source>
        <dbReference type="Pfam" id="PF08762"/>
    </source>
</evidence>
<dbReference type="InterPro" id="IPR014872">
    <property type="entry name" value="Dicistrovirus_capsid-polyPr_C"/>
</dbReference>
<keyword evidence="3" id="KW-0472">Membrane</keyword>
<evidence type="ECO:0000256" key="1">
    <source>
        <dbReference type="ARBA" id="ARBA00004328"/>
    </source>
</evidence>
<accession>A0A893A697</accession>
<name>A0A893A697_9VIRU</name>
<proteinExistence type="predicted"/>
<dbReference type="CDD" id="cd00205">
    <property type="entry name" value="rhv_like"/>
    <property type="match status" value="2"/>
</dbReference>
<dbReference type="SUPFAM" id="SSF88633">
    <property type="entry name" value="Positive stranded ssRNA viruses"/>
    <property type="match status" value="3"/>
</dbReference>
<evidence type="ECO:0000313" key="5">
    <source>
        <dbReference type="EMBL" id="QRQ90213.1"/>
    </source>
</evidence>
<dbReference type="Gene3D" id="2.60.120.20">
    <property type="match status" value="3"/>
</dbReference>
<reference evidence="5" key="1">
    <citation type="submission" date="2020-11" db="EMBL/GenBank/DDBJ databases">
        <title>Viral genomes from river ports along the Yangtze River in China.</title>
        <authorList>
            <person name="Lu J."/>
            <person name="Shen Q."/>
            <person name="Yang S."/>
            <person name="Zhang W."/>
        </authorList>
    </citation>
    <scope>NUCLEOTIDE SEQUENCE</scope>
    <source>
        <strain evidence="5">6nt-RDRP-5</strain>
    </source>
</reference>
<keyword evidence="3" id="KW-1133">Transmembrane helix</keyword>
<keyword evidence="2" id="KW-0946">Virion</keyword>
<keyword evidence="3" id="KW-0812">Transmembrane</keyword>
<feature type="domain" description="Dicistrovirus capsid-polyprotein C-terminal" evidence="4">
    <location>
        <begin position="590"/>
        <end position="822"/>
    </location>
</feature>
<organism evidence="5">
    <name type="scientific">Riboviria sp</name>
    <dbReference type="NCBI Taxonomy" id="2585031"/>
    <lineage>
        <taxon>Viruses</taxon>
        <taxon>Riboviria</taxon>
    </lineage>
</organism>
<dbReference type="InterPro" id="IPR029053">
    <property type="entry name" value="Viral_coat"/>
</dbReference>
<evidence type="ECO:0000256" key="2">
    <source>
        <dbReference type="ARBA" id="ARBA00022844"/>
    </source>
</evidence>
<dbReference type="InterPro" id="IPR033703">
    <property type="entry name" value="Rhv-like"/>
</dbReference>
<comment type="subcellular location">
    <subcellularLocation>
        <location evidence="1">Virion</location>
    </subcellularLocation>
</comment>
<sequence>MVATNNLAVQIFICLVGLMSTFLNFMDSANVKSVITDVQVPETSQIVTILDESSVVSDGGVDHGRMPMVPSMNTLATFLQRPVFIQGYNWPINGLPYLALDPWTLFLTNTSIREKTRYFARLRGTLVLRVNISATPFHYGLAKLCYRPHPGATVDSDPVFNHAVATGAAGAATNLRLVGSQLPGIYVNPCRNAGVELRIPYQHFRPGIELTSGPYNDIGTVYLLGIAPLLHANDGTGGISLQIYAHLEDATLDVPTAVAQGFGVDDVRAGARQFFKAATTATELAAEWVPRLASTAAMLGLSRPLLHETPQDVRNIPYNLSNYDRPDSSVPLSLSAGAEHSIDGLELGASGEDEMMLSSIAARPAIVAAPKWTSAMTNGAFLYGALVTPCVSNVSAYTKAPIGAITYAAVPHACLTPCAFAASLAQYWRGTMVYKFTVVASPYHKGRLRVYFDPMIVFVSGSSPAANLTNSVVIDLSESAEAIVEVPWQNVRDMAATTSMFTSNSFTAAADFQIRCAAAATTHANGIIVCEVLGGLVGPTDGAQVYVVVEVAAKDLVLYSPIVPRATTGGGLISDMAAVPYTPLGFDITGGDAILSLRQVVKRYSVEYAVQPITGSTGGTSRLLAIALPLVMPAPGYPQTQSTLAALDLDTNGQYFNYTSMTFRQYVSQAFALARGGIRWKVVGGPKYTTTLAGVNTWVYRSHGVPVNFVSRKLDVAAGSTTTVGTTPSAWANYVPLDEGAQVAEVSANGSSTVDVQFPFVSLYRAVNPRLSMSTTTDRRDKMYAVIATEVTAAASSFSNYKVMSSVGEDYNLFCFTHAPAFLNGVPANV</sequence>
<dbReference type="Pfam" id="PF08762">
    <property type="entry name" value="CRPV_capsid"/>
    <property type="match status" value="1"/>
</dbReference>
<dbReference type="GO" id="GO:0044423">
    <property type="term" value="C:virion component"/>
    <property type="evidence" value="ECO:0007669"/>
    <property type="project" value="UniProtKB-KW"/>
</dbReference>
<dbReference type="EMBL" id="MW348219">
    <property type="protein sequence ID" value="QRQ90213.1"/>
    <property type="molecule type" value="Genomic_RNA"/>
</dbReference>
<feature type="transmembrane region" description="Helical" evidence="3">
    <location>
        <begin position="7"/>
        <end position="26"/>
    </location>
</feature>